<keyword evidence="1 2" id="KW-0808">Transferase</keyword>
<dbReference type="GO" id="GO:0008654">
    <property type="term" value="P:phospholipid biosynthetic process"/>
    <property type="evidence" value="ECO:0007669"/>
    <property type="project" value="InterPro"/>
</dbReference>
<dbReference type="Gene3D" id="1.20.120.1760">
    <property type="match status" value="1"/>
</dbReference>
<dbReference type="InterPro" id="IPR048254">
    <property type="entry name" value="CDP_ALCOHOL_P_TRANSF_CS"/>
</dbReference>
<evidence type="ECO:0000313" key="5">
    <source>
        <dbReference type="Proteomes" id="UP000092952"/>
    </source>
</evidence>
<organism evidence="4 5">
    <name type="scientific">Immundisolibacter cernigliae</name>
    <dbReference type="NCBI Taxonomy" id="1810504"/>
    <lineage>
        <taxon>Bacteria</taxon>
        <taxon>Pseudomonadati</taxon>
        <taxon>Pseudomonadota</taxon>
        <taxon>Gammaproteobacteria</taxon>
        <taxon>Immundisolibacterales</taxon>
        <taxon>Immundisolibacteraceae</taxon>
        <taxon>Immundisolibacter</taxon>
    </lineage>
</organism>
<dbReference type="AlphaFoldDB" id="A0A1B1YU98"/>
<dbReference type="STRING" id="1810504.PG2T_09010"/>
<dbReference type="GO" id="GO:0016780">
    <property type="term" value="F:phosphotransferase activity, for other substituted phosphate groups"/>
    <property type="evidence" value="ECO:0007669"/>
    <property type="project" value="InterPro"/>
</dbReference>
<accession>A0A1B1YU98</accession>
<comment type="similarity">
    <text evidence="2">Belongs to the CDP-alcohol phosphatidyltransferase class-I family.</text>
</comment>
<keyword evidence="5" id="KW-1185">Reference proteome</keyword>
<dbReference type="InterPro" id="IPR043130">
    <property type="entry name" value="CDP-OH_PTrfase_TM_dom"/>
</dbReference>
<dbReference type="RefSeq" id="WP_068804368.1">
    <property type="nucleotide sequence ID" value="NZ_CP014671.1"/>
</dbReference>
<keyword evidence="3" id="KW-0812">Transmembrane</keyword>
<gene>
    <name evidence="4" type="ORF">PG2T_09010</name>
</gene>
<sequence>MKPVAYLAGEAPVRLWGLGGRERLRRVLGKLGIEVLDDTAAPPPQRSVLCLRADYLFDERVVAALVDAPGVALRVSADGPLVALHAPVGGATRAQAVLAEQQPADGYVVELPTTLTTGYQKKLRKVSTPYVLHVTPAGQTDLERRLFGTAYKGVTDFITKWWWPAPARAATGWCARHGITPNQVTLTGLALTVAAGFAFWGGWWLPGLVCAWLMTFLDTVDGKLARVTVKSTRFGDILDHGIDLIHPPFWYAAWALGLPEGSVPTQTLIWVIVAAYIGGRLAEGGFQGLCARFSLFVWRPFDSYNRLITARRNPNLLLLTLCALVGQPALGLWLVAGWTVLSTLLLWVRVAQGVVARQRGPLVSWLEQVGREIPTDSRAVRWFAS</sequence>
<evidence type="ECO:0000256" key="3">
    <source>
        <dbReference type="SAM" id="Phobius"/>
    </source>
</evidence>
<dbReference type="PROSITE" id="PS00379">
    <property type="entry name" value="CDP_ALCOHOL_P_TRANSF"/>
    <property type="match status" value="1"/>
</dbReference>
<dbReference type="OrthoDB" id="8541463at2"/>
<evidence type="ECO:0000256" key="2">
    <source>
        <dbReference type="RuleBase" id="RU003750"/>
    </source>
</evidence>
<keyword evidence="3" id="KW-0472">Membrane</keyword>
<dbReference type="KEGG" id="gbi:PG2T_09010"/>
<evidence type="ECO:0000313" key="4">
    <source>
        <dbReference type="EMBL" id="ANX04299.1"/>
    </source>
</evidence>
<feature type="transmembrane region" description="Helical" evidence="3">
    <location>
        <begin position="189"/>
        <end position="217"/>
    </location>
</feature>
<dbReference type="EMBL" id="CP014671">
    <property type="protein sequence ID" value="ANX04299.1"/>
    <property type="molecule type" value="Genomic_DNA"/>
</dbReference>
<dbReference type="InterPro" id="IPR000462">
    <property type="entry name" value="CDP-OH_P_trans"/>
</dbReference>
<evidence type="ECO:0008006" key="6">
    <source>
        <dbReference type="Google" id="ProtNLM"/>
    </source>
</evidence>
<feature type="transmembrane region" description="Helical" evidence="3">
    <location>
        <begin position="316"/>
        <end position="341"/>
    </location>
</feature>
<dbReference type="Proteomes" id="UP000092952">
    <property type="component" value="Chromosome"/>
</dbReference>
<name>A0A1B1YU98_9GAMM</name>
<keyword evidence="3" id="KW-1133">Transmembrane helix</keyword>
<protein>
    <recommendedName>
        <fullName evidence="6">Phosphatidylglycerophosphate synthase</fullName>
    </recommendedName>
</protein>
<proteinExistence type="inferred from homology"/>
<dbReference type="Pfam" id="PF01066">
    <property type="entry name" value="CDP-OH_P_transf"/>
    <property type="match status" value="1"/>
</dbReference>
<evidence type="ECO:0000256" key="1">
    <source>
        <dbReference type="ARBA" id="ARBA00022679"/>
    </source>
</evidence>
<dbReference type="GO" id="GO:0016020">
    <property type="term" value="C:membrane"/>
    <property type="evidence" value="ECO:0007669"/>
    <property type="project" value="InterPro"/>
</dbReference>
<dbReference type="InParanoid" id="A0A1B1YU98"/>
<reference evidence="5" key="1">
    <citation type="submission" date="2016-03" db="EMBL/GenBank/DDBJ databases">
        <title>Complete genome sequence of Solimmundus cernigliae, representing a novel lineage of polycyclic aromatic hydrocarbon degraders within the Gammaproteobacteria.</title>
        <authorList>
            <person name="Singleton D.R."/>
            <person name="Dickey A.N."/>
            <person name="Scholl E.H."/>
            <person name="Wright F.A."/>
            <person name="Aitken M.D."/>
        </authorList>
    </citation>
    <scope>NUCLEOTIDE SEQUENCE [LARGE SCALE GENOMIC DNA]</scope>
    <source>
        <strain evidence="5">TR3.2</strain>
    </source>
</reference>